<proteinExistence type="predicted"/>
<evidence type="ECO:0008006" key="3">
    <source>
        <dbReference type="Google" id="ProtNLM"/>
    </source>
</evidence>
<sequence>MDIQELAKETLKEHEKSVVLIIIRSATTGAALNRGTGFVIGRKGTSYLVMTCAHILQKLDDGILNVRLAGESKEHMATKMDRYCDDGTDIAIIKVDNVHQECNALQFCDAVDVAAKTVVIKLGYILVSGSSRHTLKPSVCIGTVATQLLQNGSKGIEDLVYSASGKHGLSGSAVMLGNEVIGVYYFGEANSDIIILLLLIFCVSCGLAIERAPRCAAPSLA</sequence>
<comment type="caution">
    <text evidence="1">The sequence shown here is derived from an EMBL/GenBank/DDBJ whole genome shotgun (WGS) entry which is preliminary data.</text>
</comment>
<dbReference type="OrthoDB" id="10460628at2759"/>
<dbReference type="Pfam" id="PF13365">
    <property type="entry name" value="Trypsin_2"/>
    <property type="match status" value="1"/>
</dbReference>
<dbReference type="SUPFAM" id="SSF50494">
    <property type="entry name" value="Trypsin-like serine proteases"/>
    <property type="match status" value="1"/>
</dbReference>
<evidence type="ECO:0000313" key="2">
    <source>
        <dbReference type="Proteomes" id="UP000324897"/>
    </source>
</evidence>
<dbReference type="PANTHER" id="PTHR43019">
    <property type="entry name" value="SERINE ENDOPROTEASE DEGS"/>
    <property type="match status" value="1"/>
</dbReference>
<dbReference type="Gramene" id="TVU36199">
    <property type="protein sequence ID" value="TVU36199"/>
    <property type="gene ID" value="EJB05_18121"/>
</dbReference>
<dbReference type="InterPro" id="IPR009003">
    <property type="entry name" value="Peptidase_S1_PA"/>
</dbReference>
<name>A0A5J9VIZ5_9POAL</name>
<accession>A0A5J9VIZ5</accession>
<protein>
    <recommendedName>
        <fullName evidence="3">Peptidase S1 domain-containing protein</fullName>
    </recommendedName>
</protein>
<gene>
    <name evidence="1" type="ORF">EJB05_18121</name>
</gene>
<organism evidence="1 2">
    <name type="scientific">Eragrostis curvula</name>
    <name type="common">weeping love grass</name>
    <dbReference type="NCBI Taxonomy" id="38414"/>
    <lineage>
        <taxon>Eukaryota</taxon>
        <taxon>Viridiplantae</taxon>
        <taxon>Streptophyta</taxon>
        <taxon>Embryophyta</taxon>
        <taxon>Tracheophyta</taxon>
        <taxon>Spermatophyta</taxon>
        <taxon>Magnoliopsida</taxon>
        <taxon>Liliopsida</taxon>
        <taxon>Poales</taxon>
        <taxon>Poaceae</taxon>
        <taxon>PACMAD clade</taxon>
        <taxon>Chloridoideae</taxon>
        <taxon>Eragrostideae</taxon>
        <taxon>Eragrostidinae</taxon>
        <taxon>Eragrostis</taxon>
    </lineage>
</organism>
<dbReference type="Proteomes" id="UP000324897">
    <property type="component" value="Unassembled WGS sequence"/>
</dbReference>
<dbReference type="Gene3D" id="2.40.10.120">
    <property type="match status" value="1"/>
</dbReference>
<dbReference type="AlphaFoldDB" id="A0A5J9VIZ5"/>
<evidence type="ECO:0000313" key="1">
    <source>
        <dbReference type="EMBL" id="TVU36199.1"/>
    </source>
</evidence>
<dbReference type="EMBL" id="RWGY01000009">
    <property type="protein sequence ID" value="TVU36199.1"/>
    <property type="molecule type" value="Genomic_DNA"/>
</dbReference>
<dbReference type="PANTHER" id="PTHR43019:SF23">
    <property type="entry name" value="PROTEASE DO-LIKE 5, CHLOROPLASTIC"/>
    <property type="match status" value="1"/>
</dbReference>
<reference evidence="1 2" key="1">
    <citation type="journal article" date="2019" name="Sci. Rep.">
        <title>A high-quality genome of Eragrostis curvula grass provides insights into Poaceae evolution and supports new strategies to enhance forage quality.</title>
        <authorList>
            <person name="Carballo J."/>
            <person name="Santos B.A.C.M."/>
            <person name="Zappacosta D."/>
            <person name="Garbus I."/>
            <person name="Selva J.P."/>
            <person name="Gallo C.A."/>
            <person name="Diaz A."/>
            <person name="Albertini E."/>
            <person name="Caccamo M."/>
            <person name="Echenique V."/>
        </authorList>
    </citation>
    <scope>NUCLEOTIDE SEQUENCE [LARGE SCALE GENOMIC DNA]</scope>
    <source>
        <strain evidence="2">cv. Victoria</strain>
        <tissue evidence="1">Leaf</tissue>
    </source>
</reference>
<keyword evidence="2" id="KW-1185">Reference proteome</keyword>